<comment type="similarity">
    <text evidence="2 8">Belongs to the EPSP synthase family.</text>
</comment>
<comment type="function">
    <text evidence="8">Catalyzes the transfer of the enolpyruvyl moiety of phosphoenolpyruvate (PEP) to the 5-hydroxyl of shikimate-3-phosphate (S3P) to produce enolpyruvyl shikimate-3-phosphate and inorganic phosphate.</text>
</comment>
<feature type="binding site" evidence="8">
    <location>
        <position position="386"/>
    </location>
    <ligand>
        <name>phosphoenolpyruvate</name>
        <dbReference type="ChEBI" id="CHEBI:58702"/>
    </ligand>
</feature>
<feature type="active site" description="Proton acceptor" evidence="8">
    <location>
        <position position="311"/>
    </location>
</feature>
<dbReference type="InterPro" id="IPR013792">
    <property type="entry name" value="RNA3'P_cycl/enolpyr_Trfase_a/b"/>
</dbReference>
<evidence type="ECO:0000256" key="4">
    <source>
        <dbReference type="ARBA" id="ARBA00022605"/>
    </source>
</evidence>
<comment type="catalytic activity">
    <reaction evidence="7">
        <text>3-phosphoshikimate + phosphoenolpyruvate = 5-O-(1-carboxyvinyl)-3-phosphoshikimate + phosphate</text>
        <dbReference type="Rhea" id="RHEA:21256"/>
        <dbReference type="ChEBI" id="CHEBI:43474"/>
        <dbReference type="ChEBI" id="CHEBI:57701"/>
        <dbReference type="ChEBI" id="CHEBI:58702"/>
        <dbReference type="ChEBI" id="CHEBI:145989"/>
        <dbReference type="EC" id="2.5.1.19"/>
    </reaction>
    <physiologicalReaction direction="left-to-right" evidence="7">
        <dbReference type="Rhea" id="RHEA:21257"/>
    </physiologicalReaction>
</comment>
<organism evidence="10 11">
    <name type="scientific">Nosocomiicoccus ampullae</name>
    <dbReference type="NCBI Taxonomy" id="489910"/>
    <lineage>
        <taxon>Bacteria</taxon>
        <taxon>Bacillati</taxon>
        <taxon>Bacillota</taxon>
        <taxon>Bacilli</taxon>
        <taxon>Bacillales</taxon>
        <taxon>Staphylococcaceae</taxon>
        <taxon>Nosocomiicoccus</taxon>
    </lineage>
</organism>
<accession>A0A9Q2D071</accession>
<dbReference type="PIRSF" id="PIRSF000505">
    <property type="entry name" value="EPSPS"/>
    <property type="match status" value="1"/>
</dbReference>
<dbReference type="GO" id="GO:0005737">
    <property type="term" value="C:cytoplasm"/>
    <property type="evidence" value="ECO:0007669"/>
    <property type="project" value="UniProtKB-SubCell"/>
</dbReference>
<keyword evidence="6 8" id="KW-0057">Aromatic amino acid biosynthesis</keyword>
<keyword evidence="5 8" id="KW-0808">Transferase</keyword>
<dbReference type="SUPFAM" id="SSF55205">
    <property type="entry name" value="EPT/RTPC-like"/>
    <property type="match status" value="1"/>
</dbReference>
<feature type="binding site" evidence="8">
    <location>
        <position position="91"/>
    </location>
    <ligand>
        <name>phosphoenolpyruvate</name>
        <dbReference type="ChEBI" id="CHEBI:58702"/>
    </ligand>
</feature>
<dbReference type="InterPro" id="IPR001986">
    <property type="entry name" value="Enolpyruvate_Tfrase_dom"/>
</dbReference>
<dbReference type="PANTHER" id="PTHR21090">
    <property type="entry name" value="AROM/DEHYDROQUINATE SYNTHASE"/>
    <property type="match status" value="1"/>
</dbReference>
<dbReference type="PANTHER" id="PTHR21090:SF5">
    <property type="entry name" value="PENTAFUNCTIONAL AROM POLYPEPTIDE"/>
    <property type="match status" value="1"/>
</dbReference>
<dbReference type="Proteomes" id="UP000579136">
    <property type="component" value="Unassembled WGS sequence"/>
</dbReference>
<dbReference type="GO" id="GO:0009423">
    <property type="term" value="P:chorismate biosynthetic process"/>
    <property type="evidence" value="ECO:0007669"/>
    <property type="project" value="UniProtKB-UniRule"/>
</dbReference>
<keyword evidence="4 8" id="KW-0028">Amino-acid biosynthesis</keyword>
<dbReference type="GO" id="GO:0009073">
    <property type="term" value="P:aromatic amino acid family biosynthetic process"/>
    <property type="evidence" value="ECO:0007669"/>
    <property type="project" value="UniProtKB-KW"/>
</dbReference>
<sequence>MTNRIKKTFKGSLEVPGDKSITHRAVMIGSLSKGTTTIYKPLISDDILRTIQCMKELGAYIHIEDERIVIESGGLLSLNSPKEALYTGNSGTTTRLLTGLIAGLKLNAEIKGDSTIQKRPMNRIKIPLEEMGANISLINDEYPPIKIQKSELTSITYEMPVASAQVKSAIIFAALGAKGETKIIEKNISRNHTELMLADFGANIRVDNNIITVKRTDYLNAQEVRVPGDISSAAFLMVLAAIIPGSDITIRNVSLNETRNGIITIFKKIDANMTVTVKNNDGEPYGDIRIKYKENLKPFMINETLIPKLIDEIPILTVLGLFLNGKSTIKDAQELRVKETDRIVAVTNELKKFNASFNIFDDGYEIIPTNNLTQSIEQLKSYSDHRIIMMLIIMTIKMNQKLNIDDMSHLNVSYPNILDDIDSITKEVDYE</sequence>
<dbReference type="AlphaFoldDB" id="A0A9Q2D071"/>
<evidence type="ECO:0000313" key="11">
    <source>
        <dbReference type="Proteomes" id="UP000579136"/>
    </source>
</evidence>
<protein>
    <recommendedName>
        <fullName evidence="8">3-phosphoshikimate 1-carboxyvinyltransferase</fullName>
        <ecNumber evidence="8">2.5.1.19</ecNumber>
    </recommendedName>
    <alternativeName>
        <fullName evidence="8">5-enolpyruvylshikimate-3-phosphate synthase</fullName>
        <shortName evidence="8">EPSP synthase</shortName>
        <shortName evidence="8">EPSPS</shortName>
    </alternativeName>
</protein>
<feature type="binding site" evidence="8">
    <location>
        <position position="119"/>
    </location>
    <ligand>
        <name>phosphoenolpyruvate</name>
        <dbReference type="ChEBI" id="CHEBI:58702"/>
    </ligand>
</feature>
<dbReference type="Pfam" id="PF00275">
    <property type="entry name" value="EPSP_synthase"/>
    <property type="match status" value="1"/>
</dbReference>
<dbReference type="GO" id="GO:0003866">
    <property type="term" value="F:3-phosphoshikimate 1-carboxyvinyltransferase activity"/>
    <property type="evidence" value="ECO:0007669"/>
    <property type="project" value="UniProtKB-UniRule"/>
</dbReference>
<name>A0A9Q2D071_9STAP</name>
<feature type="binding site" evidence="8">
    <location>
        <position position="165"/>
    </location>
    <ligand>
        <name>3-phosphoshikimate</name>
        <dbReference type="ChEBI" id="CHEBI:145989"/>
    </ligand>
</feature>
<feature type="binding site" evidence="8">
    <location>
        <position position="19"/>
    </location>
    <ligand>
        <name>3-phosphoshikimate</name>
        <dbReference type="ChEBI" id="CHEBI:145989"/>
    </ligand>
</feature>
<feature type="binding site" evidence="8">
    <location>
        <position position="24"/>
    </location>
    <ligand>
        <name>3-phosphoshikimate</name>
        <dbReference type="ChEBI" id="CHEBI:145989"/>
    </ligand>
</feature>
<comment type="pathway">
    <text evidence="1 8">Metabolic intermediate biosynthesis; chorismate biosynthesis; chorismate from D-erythrose 4-phosphate and phosphoenolpyruvate: step 6/7.</text>
</comment>
<dbReference type="EMBL" id="JACHHF010000007">
    <property type="protein sequence ID" value="MBB5176365.1"/>
    <property type="molecule type" value="Genomic_DNA"/>
</dbReference>
<reference evidence="10 11" key="1">
    <citation type="submission" date="2020-08" db="EMBL/GenBank/DDBJ databases">
        <title>Genomic Encyclopedia of Type Strains, Phase IV (KMG-IV): sequencing the most valuable type-strain genomes for metagenomic binning, comparative biology and taxonomic classification.</title>
        <authorList>
            <person name="Goeker M."/>
        </authorList>
    </citation>
    <scope>NUCLEOTIDE SEQUENCE [LARGE SCALE GENOMIC DNA]</scope>
    <source>
        <strain evidence="10 11">DSM 19163</strain>
    </source>
</reference>
<keyword evidence="11" id="KW-1185">Reference proteome</keyword>
<comment type="subunit">
    <text evidence="8">Monomer.</text>
</comment>
<dbReference type="GO" id="GO:0008652">
    <property type="term" value="P:amino acid biosynthetic process"/>
    <property type="evidence" value="ECO:0007669"/>
    <property type="project" value="UniProtKB-KW"/>
</dbReference>
<dbReference type="FunFam" id="3.65.10.10:FF:000005">
    <property type="entry name" value="3-phosphoshikimate 1-carboxyvinyltransferase"/>
    <property type="match status" value="1"/>
</dbReference>
<feature type="binding site" evidence="8">
    <location>
        <position position="19"/>
    </location>
    <ligand>
        <name>phosphoenolpyruvate</name>
        <dbReference type="ChEBI" id="CHEBI:58702"/>
    </ligand>
</feature>
<evidence type="ECO:0000256" key="5">
    <source>
        <dbReference type="ARBA" id="ARBA00022679"/>
    </source>
</evidence>
<feature type="binding site" evidence="8">
    <location>
        <position position="342"/>
    </location>
    <ligand>
        <name>phosphoenolpyruvate</name>
        <dbReference type="ChEBI" id="CHEBI:58702"/>
    </ligand>
</feature>
<evidence type="ECO:0000259" key="9">
    <source>
        <dbReference type="Pfam" id="PF00275"/>
    </source>
</evidence>
<keyword evidence="3 8" id="KW-0963">Cytoplasm</keyword>
<feature type="binding site" evidence="8">
    <location>
        <position position="165"/>
    </location>
    <ligand>
        <name>phosphoenolpyruvate</name>
        <dbReference type="ChEBI" id="CHEBI:58702"/>
    </ligand>
</feature>
<evidence type="ECO:0000256" key="7">
    <source>
        <dbReference type="ARBA" id="ARBA00044633"/>
    </source>
</evidence>
<dbReference type="NCBIfam" id="TIGR01356">
    <property type="entry name" value="aroA"/>
    <property type="match status" value="1"/>
</dbReference>
<evidence type="ECO:0000256" key="8">
    <source>
        <dbReference type="HAMAP-Rule" id="MF_00210"/>
    </source>
</evidence>
<comment type="subcellular location">
    <subcellularLocation>
        <location evidence="8">Cytoplasm</location>
    </subcellularLocation>
</comment>
<gene>
    <name evidence="8" type="primary">aroA</name>
    <name evidence="10" type="ORF">HNQ45_001253</name>
</gene>
<dbReference type="HAMAP" id="MF_00210">
    <property type="entry name" value="EPSP_synth"/>
    <property type="match status" value="1"/>
</dbReference>
<feature type="binding site" evidence="8">
    <location>
        <position position="311"/>
    </location>
    <ligand>
        <name>3-phosphoshikimate</name>
        <dbReference type="ChEBI" id="CHEBI:145989"/>
    </ligand>
</feature>
<comment type="caution">
    <text evidence="8">Lacks conserved residue(s) required for the propagation of feature annotation.</text>
</comment>
<feature type="binding site" evidence="8">
    <location>
        <position position="163"/>
    </location>
    <ligand>
        <name>3-phosphoshikimate</name>
        <dbReference type="ChEBI" id="CHEBI:145989"/>
    </ligand>
</feature>
<evidence type="ECO:0000256" key="3">
    <source>
        <dbReference type="ARBA" id="ARBA00022490"/>
    </source>
</evidence>
<dbReference type="InterPro" id="IPR023193">
    <property type="entry name" value="EPSP_synthase_CS"/>
</dbReference>
<dbReference type="PROSITE" id="PS00104">
    <property type="entry name" value="EPSP_SYNTHASE_1"/>
    <property type="match status" value="1"/>
</dbReference>
<feature type="binding site" evidence="8">
    <location>
        <position position="20"/>
    </location>
    <ligand>
        <name>3-phosphoshikimate</name>
        <dbReference type="ChEBI" id="CHEBI:145989"/>
    </ligand>
</feature>
<evidence type="ECO:0000256" key="1">
    <source>
        <dbReference type="ARBA" id="ARBA00004811"/>
    </source>
</evidence>
<dbReference type="InterPro" id="IPR006264">
    <property type="entry name" value="EPSP_synthase"/>
</dbReference>
<feature type="binding site" evidence="8">
    <location>
        <position position="338"/>
    </location>
    <ligand>
        <name>3-phosphoshikimate</name>
        <dbReference type="ChEBI" id="CHEBI:145989"/>
    </ligand>
</feature>
<dbReference type="EC" id="2.5.1.19" evidence="8"/>
<proteinExistence type="inferred from homology"/>
<evidence type="ECO:0000313" key="10">
    <source>
        <dbReference type="EMBL" id="MBB5176365.1"/>
    </source>
</evidence>
<dbReference type="CDD" id="cd01556">
    <property type="entry name" value="EPSP_synthase"/>
    <property type="match status" value="1"/>
</dbReference>
<dbReference type="InterPro" id="IPR036968">
    <property type="entry name" value="Enolpyruvate_Tfrase_sf"/>
</dbReference>
<feature type="domain" description="Enolpyruvate transferase" evidence="9">
    <location>
        <begin position="6"/>
        <end position="420"/>
    </location>
</feature>
<dbReference type="RefSeq" id="WP_183674730.1">
    <property type="nucleotide sequence ID" value="NZ_CBCRYX010000008.1"/>
</dbReference>
<comment type="caution">
    <text evidence="10">The sequence shown here is derived from an EMBL/GenBank/DDBJ whole genome shotgun (WGS) entry which is preliminary data.</text>
</comment>
<evidence type="ECO:0000256" key="2">
    <source>
        <dbReference type="ARBA" id="ARBA00009948"/>
    </source>
</evidence>
<evidence type="ECO:0000256" key="6">
    <source>
        <dbReference type="ARBA" id="ARBA00023141"/>
    </source>
</evidence>
<dbReference type="Gene3D" id="3.65.10.10">
    <property type="entry name" value="Enolpyruvate transferase domain"/>
    <property type="match status" value="2"/>
</dbReference>